<evidence type="ECO:0000256" key="4">
    <source>
        <dbReference type="ARBA" id="ARBA00022737"/>
    </source>
</evidence>
<name>A0ABU9HFX3_9GAMM</name>
<gene>
    <name evidence="11" type="primary">rsxC</name>
    <name evidence="8" type="synonym">rnfC</name>
    <name evidence="11" type="ORF">V6255_15125</name>
</gene>
<proteinExistence type="inferred from homology"/>
<dbReference type="Pfam" id="PF12838">
    <property type="entry name" value="Fer4_7"/>
    <property type="match status" value="1"/>
</dbReference>
<accession>A0ABU9HFX3</accession>
<feature type="domain" description="4Fe-4S ferredoxin-type" evidence="10">
    <location>
        <begin position="417"/>
        <end position="446"/>
    </location>
</feature>
<dbReference type="PROSITE" id="PS51379">
    <property type="entry name" value="4FE4S_FER_2"/>
    <property type="match status" value="2"/>
</dbReference>
<evidence type="ECO:0000256" key="9">
    <source>
        <dbReference type="SAM" id="MobiDB-lite"/>
    </source>
</evidence>
<feature type="region of interest" description="Disordered" evidence="9">
    <location>
        <begin position="743"/>
        <end position="765"/>
    </location>
</feature>
<dbReference type="PROSITE" id="PS00198">
    <property type="entry name" value="4FE4S_FER_1"/>
    <property type="match status" value="1"/>
</dbReference>
<dbReference type="NCBIfam" id="NF003454">
    <property type="entry name" value="PRK05035.1"/>
    <property type="match status" value="1"/>
</dbReference>
<dbReference type="InterPro" id="IPR010208">
    <property type="entry name" value="Ion_transpt_RnfC/RsxC"/>
</dbReference>
<keyword evidence="7 8" id="KW-0411">Iron-sulfur</keyword>
<comment type="cofactor">
    <cofactor evidence="8">
        <name>[4Fe-4S] cluster</name>
        <dbReference type="ChEBI" id="CHEBI:49883"/>
    </cofactor>
    <text evidence="8">Binds 2 [4Fe-4S] clusters per subunit.</text>
</comment>
<feature type="region of interest" description="Disordered" evidence="9">
    <location>
        <begin position="590"/>
        <end position="611"/>
    </location>
</feature>
<keyword evidence="8" id="KW-1003">Cell membrane</keyword>
<evidence type="ECO:0000256" key="7">
    <source>
        <dbReference type="ARBA" id="ARBA00023014"/>
    </source>
</evidence>
<comment type="similarity">
    <text evidence="8">Belongs to the 4Fe4S bacterial-type ferredoxin family. RnfC subfamily.</text>
</comment>
<feature type="compositionally biased region" description="Polar residues" evidence="9">
    <location>
        <begin position="822"/>
        <end position="831"/>
    </location>
</feature>
<dbReference type="HAMAP" id="MF_00461">
    <property type="entry name" value="RsxC_RnfC"/>
    <property type="match status" value="1"/>
</dbReference>
<evidence type="ECO:0000256" key="2">
    <source>
        <dbReference type="ARBA" id="ARBA00022485"/>
    </source>
</evidence>
<feature type="region of interest" description="Disordered" evidence="9">
    <location>
        <begin position="705"/>
        <end position="724"/>
    </location>
</feature>
<dbReference type="Pfam" id="PF13375">
    <property type="entry name" value="RnfC_N"/>
    <property type="match status" value="1"/>
</dbReference>
<organism evidence="11 12">
    <name type="scientific">Psychromonas arctica</name>
    <dbReference type="NCBI Taxonomy" id="168275"/>
    <lineage>
        <taxon>Bacteria</taxon>
        <taxon>Pseudomonadati</taxon>
        <taxon>Pseudomonadota</taxon>
        <taxon>Gammaproteobacteria</taxon>
        <taxon>Alteromonadales</taxon>
        <taxon>Psychromonadaceae</taxon>
        <taxon>Psychromonas</taxon>
    </lineage>
</organism>
<feature type="compositionally biased region" description="Basic and acidic residues" evidence="9">
    <location>
        <begin position="781"/>
        <end position="797"/>
    </location>
</feature>
<dbReference type="NCBIfam" id="TIGR01945">
    <property type="entry name" value="rnfC"/>
    <property type="match status" value="1"/>
</dbReference>
<dbReference type="Proteomes" id="UP001366060">
    <property type="component" value="Unassembled WGS sequence"/>
</dbReference>
<dbReference type="InterPro" id="IPR026902">
    <property type="entry name" value="RnfC_N"/>
</dbReference>
<keyword evidence="2 8" id="KW-0004">4Fe-4S</keyword>
<keyword evidence="12" id="KW-1185">Reference proteome</keyword>
<feature type="binding site" evidence="8">
    <location>
        <position position="387"/>
    </location>
    <ligand>
        <name>[4Fe-4S] cluster</name>
        <dbReference type="ChEBI" id="CHEBI:49883"/>
        <label>1</label>
    </ligand>
</feature>
<feature type="binding site" evidence="8">
    <location>
        <position position="432"/>
    </location>
    <ligand>
        <name>[4Fe-4S] cluster</name>
        <dbReference type="ChEBI" id="CHEBI:49883"/>
        <label>2</label>
    </ligand>
</feature>
<feature type="compositionally biased region" description="Basic and acidic residues" evidence="9">
    <location>
        <begin position="863"/>
        <end position="875"/>
    </location>
</feature>
<keyword evidence="1 8" id="KW-0813">Transport</keyword>
<keyword evidence="4 8" id="KW-0677">Repeat</keyword>
<feature type="binding site" evidence="8">
    <location>
        <position position="426"/>
    </location>
    <ligand>
        <name>[4Fe-4S] cluster</name>
        <dbReference type="ChEBI" id="CHEBI:49883"/>
        <label>2</label>
    </ligand>
</feature>
<keyword evidence="8" id="KW-0997">Cell inner membrane</keyword>
<dbReference type="EMBL" id="JBAKBA010000043">
    <property type="protein sequence ID" value="MEL0660471.1"/>
    <property type="molecule type" value="Genomic_DNA"/>
</dbReference>
<dbReference type="PANTHER" id="PTHR43034">
    <property type="entry name" value="ION-TRANSLOCATING OXIDOREDUCTASE COMPLEX SUBUNIT C"/>
    <property type="match status" value="1"/>
</dbReference>
<evidence type="ECO:0000256" key="6">
    <source>
        <dbReference type="ARBA" id="ARBA00023004"/>
    </source>
</evidence>
<keyword evidence="3 8" id="KW-0479">Metal-binding</keyword>
<keyword evidence="5 8" id="KW-0249">Electron transport</keyword>
<dbReference type="Pfam" id="PF01512">
    <property type="entry name" value="Complex1_51K"/>
    <property type="match status" value="1"/>
</dbReference>
<evidence type="ECO:0000256" key="5">
    <source>
        <dbReference type="ARBA" id="ARBA00022982"/>
    </source>
</evidence>
<dbReference type="InterPro" id="IPR017900">
    <property type="entry name" value="4Fe4S_Fe_S_CS"/>
</dbReference>
<reference evidence="11 12" key="1">
    <citation type="submission" date="2024-02" db="EMBL/GenBank/DDBJ databases">
        <title>Bacteria isolated from the canopy kelp, Nereocystis luetkeana.</title>
        <authorList>
            <person name="Pfister C.A."/>
            <person name="Younker I.T."/>
            <person name="Light S.H."/>
        </authorList>
    </citation>
    <scope>NUCLEOTIDE SEQUENCE [LARGE SCALE GENOMIC DNA]</scope>
    <source>
        <strain evidence="11 12">TI.2.07</strain>
    </source>
</reference>
<comment type="caution">
    <text evidence="11">The sequence shown here is derived from an EMBL/GenBank/DDBJ whole genome shotgun (WGS) entry which is preliminary data.</text>
</comment>
<feature type="region of interest" description="Disordered" evidence="9">
    <location>
        <begin position="631"/>
        <end position="650"/>
    </location>
</feature>
<evidence type="ECO:0000256" key="1">
    <source>
        <dbReference type="ARBA" id="ARBA00022448"/>
    </source>
</evidence>
<dbReference type="InterPro" id="IPR017896">
    <property type="entry name" value="4Fe4S_Fe-S-bd"/>
</dbReference>
<feature type="compositionally biased region" description="Polar residues" evidence="9">
    <location>
        <begin position="839"/>
        <end position="862"/>
    </location>
</feature>
<dbReference type="InterPro" id="IPR011538">
    <property type="entry name" value="Nuo51_FMN-bd"/>
</dbReference>
<evidence type="ECO:0000259" key="10">
    <source>
        <dbReference type="PROSITE" id="PS51379"/>
    </source>
</evidence>
<evidence type="ECO:0000313" key="12">
    <source>
        <dbReference type="Proteomes" id="UP001366060"/>
    </source>
</evidence>
<dbReference type="Gene3D" id="3.40.50.11540">
    <property type="entry name" value="NADH-ubiquinone oxidoreductase 51kDa subunit"/>
    <property type="match status" value="1"/>
</dbReference>
<comment type="subcellular location">
    <subcellularLocation>
        <location evidence="8">Cell inner membrane</location>
        <topology evidence="8">Peripheral membrane protein</topology>
    </subcellularLocation>
</comment>
<keyword evidence="8" id="KW-0472">Membrane</keyword>
<dbReference type="SUPFAM" id="SSF142019">
    <property type="entry name" value="Nqo1 FMN-binding domain-like"/>
    <property type="match status" value="1"/>
</dbReference>
<evidence type="ECO:0000256" key="8">
    <source>
        <dbReference type="HAMAP-Rule" id="MF_00461"/>
    </source>
</evidence>
<evidence type="ECO:0000313" key="11">
    <source>
        <dbReference type="EMBL" id="MEL0660471.1"/>
    </source>
</evidence>
<feature type="binding site" evidence="8">
    <location>
        <position position="429"/>
    </location>
    <ligand>
        <name>[4Fe-4S] cluster</name>
        <dbReference type="ChEBI" id="CHEBI:49883"/>
        <label>2</label>
    </ligand>
</feature>
<feature type="compositionally biased region" description="Polar residues" evidence="9">
    <location>
        <begin position="708"/>
        <end position="717"/>
    </location>
</feature>
<feature type="domain" description="4Fe-4S ferredoxin-type" evidence="10">
    <location>
        <begin position="377"/>
        <end position="407"/>
    </location>
</feature>
<keyword evidence="8" id="KW-1278">Translocase</keyword>
<keyword evidence="6 8" id="KW-0408">Iron</keyword>
<sequence length="898" mass="96769">MTQPINLLSDEKLEQIAAGKMWDFHGGVHPVQNKQQSNQTAITDAGIPDELIISVEQKGHIPQLLVEVGDSVLKGQPLTKVYGALVVQHASSSGTVKAIGPRTDCHPSGLPVLSVVIETDGLDRPFPSQGFEDYRKEIPATLIEAVQQAGVVGLGGAGFATHLKLAHSENRLLIVNAIECEPYITSDDRLVQEHADEIIEGMKIMHHILKPKLMSFAIEDNKPEAIEAFKKSWQALPEAERESIVLSIVPTRYPSGSAKQLIEVLTGEQTPIGKHSSELGIVMLNVGTVFAVKEAVINGKSLVSRIVTVTGDAFARKGNARVRIGTPIQYLLDKYWLNALHHQKLVIGGPMMGFTVTDTSAPVSKICNCILAPTEKELPPPEEEMNCIRCSECAEACPVELLPQQLLWYSQSEDHKKLEEYDLSACIECGACAYVCPSHIPLVEYYRVSKAQIRTAKEEADKAAIARKRHEDRELRLEAEKQQRLLKHKLAAEKRKQQMKSDNGGEDLVAAALARAKAKKQSTETEAKPTAQNNQVAAAIARAKAKKLANASTENTPIETNDAEQVPDVDPKKAAVAAAIARAKAKKLAQASAENTPAETNNAEQAPEVDPKKAAVAAAIARAKAKKLAKASAENTPIETNDAEQAPDVDPKKAAVAAAIARAKAKKLAKTSAENASAETNNAEQAPEVDPKKAAVAAAIARAKASAENTSLETNGVEQAPEVDPKKAAIAAAVARAKAKKRAKASAENTSVETNDVEQAPDVDPKKAAVAAAVARAKEKKLAAQAIDKEQRDKTEVLTEPDNTEVIKQRKLRKEQARLHKQQLTEQANNDSIEKSEIETNQQDSHRTVNGTKKNNPPNTVEATEKASHDNVGVDDKKAKIAAVIAKAKAKKLAQKDQ</sequence>
<dbReference type="RefSeq" id="WP_341628915.1">
    <property type="nucleotide sequence ID" value="NZ_JBAKBA010000043.1"/>
</dbReference>
<feature type="binding site" evidence="8">
    <location>
        <position position="397"/>
    </location>
    <ligand>
        <name>[4Fe-4S] cluster</name>
        <dbReference type="ChEBI" id="CHEBI:49883"/>
        <label>2</label>
    </ligand>
</feature>
<dbReference type="InterPro" id="IPR037225">
    <property type="entry name" value="Nuo51_FMN-bd_sf"/>
</dbReference>
<dbReference type="Gene3D" id="3.30.70.20">
    <property type="match status" value="1"/>
</dbReference>
<feature type="region of interest" description="Disordered" evidence="9">
    <location>
        <begin position="781"/>
        <end position="875"/>
    </location>
</feature>
<feature type="compositionally biased region" description="Polar residues" evidence="9">
    <location>
        <begin position="594"/>
        <end position="604"/>
    </location>
</feature>
<feature type="binding site" evidence="8">
    <location>
        <position position="390"/>
    </location>
    <ligand>
        <name>[4Fe-4S] cluster</name>
        <dbReference type="ChEBI" id="CHEBI:49883"/>
        <label>1</label>
    </ligand>
</feature>
<comment type="subunit">
    <text evidence="8">The complex is composed of six subunits: RnfA, RnfB, RnfC, RnfD, RnfE and RnfG.</text>
</comment>
<protein>
    <recommendedName>
        <fullName evidence="8">Ion-translocating oxidoreductase complex subunit C</fullName>
        <ecNumber evidence="8">7.-.-.-</ecNumber>
    </recommendedName>
    <alternativeName>
        <fullName evidence="8">Rnf electron transport complex subunit C</fullName>
    </alternativeName>
</protein>
<feature type="compositionally biased region" description="Low complexity" evidence="9">
    <location>
        <begin position="671"/>
        <end position="684"/>
    </location>
</feature>
<feature type="region of interest" description="Disordered" evidence="9">
    <location>
        <begin position="671"/>
        <end position="691"/>
    </location>
</feature>
<dbReference type="PANTHER" id="PTHR43034:SF2">
    <property type="entry name" value="ION-TRANSLOCATING OXIDOREDUCTASE COMPLEX SUBUNIT C"/>
    <property type="match status" value="1"/>
</dbReference>
<evidence type="ECO:0000256" key="3">
    <source>
        <dbReference type="ARBA" id="ARBA00022723"/>
    </source>
</evidence>
<dbReference type="EC" id="7.-.-.-" evidence="8"/>
<comment type="function">
    <text evidence="8">Part of a membrane-bound complex that couples electron transfer with translocation of ions across the membrane.</text>
</comment>
<dbReference type="SUPFAM" id="SSF46548">
    <property type="entry name" value="alpha-helical ferredoxin"/>
    <property type="match status" value="1"/>
</dbReference>
<feature type="binding site" evidence="8">
    <location>
        <position position="393"/>
    </location>
    <ligand>
        <name>[4Fe-4S] cluster</name>
        <dbReference type="ChEBI" id="CHEBI:49883"/>
        <label>1</label>
    </ligand>
</feature>
<feature type="binding site" evidence="8">
    <location>
        <position position="436"/>
    </location>
    <ligand>
        <name>[4Fe-4S] cluster</name>
        <dbReference type="ChEBI" id="CHEBI:49883"/>
        <label>1</label>
    </ligand>
</feature>